<gene>
    <name evidence="1" type="ORF">SAMN04515666_101708</name>
</gene>
<protein>
    <submittedName>
        <fullName evidence="1">Uncharacterized protein</fullName>
    </submittedName>
</protein>
<sequence>MPGLDPGISGRVAQLQRSHIRNEIPGSAHTRRQRMTHAHFAAFSASSALAFALA</sequence>
<dbReference type="AlphaFoldDB" id="A0A1H7HMR3"/>
<proteinExistence type="predicted"/>
<keyword evidence="2" id="KW-1185">Reference proteome</keyword>
<dbReference type="EMBL" id="FOAN01000001">
    <property type="protein sequence ID" value="SEK51646.1"/>
    <property type="molecule type" value="Genomic_DNA"/>
</dbReference>
<name>A0A1H7HMR3_9HYPH</name>
<evidence type="ECO:0000313" key="2">
    <source>
        <dbReference type="Proteomes" id="UP000199664"/>
    </source>
</evidence>
<dbReference type="Proteomes" id="UP000199664">
    <property type="component" value="Unassembled WGS sequence"/>
</dbReference>
<organism evidence="1 2">
    <name type="scientific">Bosea lupini</name>
    <dbReference type="NCBI Taxonomy" id="1036779"/>
    <lineage>
        <taxon>Bacteria</taxon>
        <taxon>Pseudomonadati</taxon>
        <taxon>Pseudomonadota</taxon>
        <taxon>Alphaproteobacteria</taxon>
        <taxon>Hyphomicrobiales</taxon>
        <taxon>Boseaceae</taxon>
        <taxon>Bosea</taxon>
    </lineage>
</organism>
<reference evidence="2" key="1">
    <citation type="submission" date="2016-10" db="EMBL/GenBank/DDBJ databases">
        <authorList>
            <person name="Varghese N."/>
            <person name="Submissions S."/>
        </authorList>
    </citation>
    <scope>NUCLEOTIDE SEQUENCE [LARGE SCALE GENOMIC DNA]</scope>
    <source>
        <strain evidence="2">LMG 26383,CCUG 61248,R- 45681</strain>
    </source>
</reference>
<evidence type="ECO:0000313" key="1">
    <source>
        <dbReference type="EMBL" id="SEK51646.1"/>
    </source>
</evidence>
<accession>A0A1H7HMR3</accession>